<evidence type="ECO:0000313" key="3">
    <source>
        <dbReference type="Proteomes" id="UP001501303"/>
    </source>
</evidence>
<feature type="region of interest" description="Disordered" evidence="1">
    <location>
        <begin position="1"/>
        <end position="28"/>
    </location>
</feature>
<dbReference type="EMBL" id="BAAAMJ010000028">
    <property type="protein sequence ID" value="GAA1916537.1"/>
    <property type="molecule type" value="Genomic_DNA"/>
</dbReference>
<reference evidence="2 3" key="1">
    <citation type="journal article" date="2019" name="Int. J. Syst. Evol. Microbiol.">
        <title>The Global Catalogue of Microorganisms (GCM) 10K type strain sequencing project: providing services to taxonomists for standard genome sequencing and annotation.</title>
        <authorList>
            <consortium name="The Broad Institute Genomics Platform"/>
            <consortium name="The Broad Institute Genome Sequencing Center for Infectious Disease"/>
            <person name="Wu L."/>
            <person name="Ma J."/>
        </authorList>
    </citation>
    <scope>NUCLEOTIDE SEQUENCE [LARGE SCALE GENOMIC DNA]</scope>
    <source>
        <strain evidence="2 3">JCM 13581</strain>
    </source>
</reference>
<dbReference type="RefSeq" id="WP_344261958.1">
    <property type="nucleotide sequence ID" value="NZ_BAAAMJ010000028.1"/>
</dbReference>
<feature type="region of interest" description="Disordered" evidence="1">
    <location>
        <begin position="55"/>
        <end position="78"/>
    </location>
</feature>
<gene>
    <name evidence="2" type="ORF">GCM10009716_27190</name>
</gene>
<keyword evidence="3" id="KW-1185">Reference proteome</keyword>
<proteinExistence type="predicted"/>
<protein>
    <submittedName>
        <fullName evidence="2">Uncharacterized protein</fullName>
    </submittedName>
</protein>
<dbReference type="Proteomes" id="UP001501303">
    <property type="component" value="Unassembled WGS sequence"/>
</dbReference>
<evidence type="ECO:0000313" key="2">
    <source>
        <dbReference type="EMBL" id="GAA1916537.1"/>
    </source>
</evidence>
<name>A0ABN2PB21_9ACTN</name>
<feature type="compositionally biased region" description="Basic and acidic residues" evidence="1">
    <location>
        <begin position="57"/>
        <end position="70"/>
    </location>
</feature>
<sequence length="113" mass="11613">MAAEGLEYVPEGFRQGGSLSHESADRAENAHARLRTVSAGAGHFGGAETFTAAVNSTRDRQSRGVERASEGRQNLGDNGWTAAAIGEEMDADGTAALGAAATSELSRHIADGI</sequence>
<accession>A0ABN2PB21</accession>
<comment type="caution">
    <text evidence="2">The sequence shown here is derived from an EMBL/GenBank/DDBJ whole genome shotgun (WGS) entry which is preliminary data.</text>
</comment>
<organism evidence="2 3">
    <name type="scientific">Streptomyces sodiiphilus</name>
    <dbReference type="NCBI Taxonomy" id="226217"/>
    <lineage>
        <taxon>Bacteria</taxon>
        <taxon>Bacillati</taxon>
        <taxon>Actinomycetota</taxon>
        <taxon>Actinomycetes</taxon>
        <taxon>Kitasatosporales</taxon>
        <taxon>Streptomycetaceae</taxon>
        <taxon>Streptomyces</taxon>
    </lineage>
</organism>
<evidence type="ECO:0000256" key="1">
    <source>
        <dbReference type="SAM" id="MobiDB-lite"/>
    </source>
</evidence>